<evidence type="ECO:0000313" key="8">
    <source>
        <dbReference type="EMBL" id="RCH96539.1"/>
    </source>
</evidence>
<dbReference type="GO" id="GO:0008270">
    <property type="term" value="F:zinc ion binding"/>
    <property type="evidence" value="ECO:0007669"/>
    <property type="project" value="UniProtKB-KW"/>
</dbReference>
<dbReference type="Gene3D" id="3.30.1740.10">
    <property type="entry name" value="Zinc finger, PARP-type"/>
    <property type="match status" value="1"/>
</dbReference>
<keyword evidence="9" id="KW-1185">Reference proteome</keyword>
<gene>
    <name evidence="8" type="ORF">CU098_009024</name>
</gene>
<protein>
    <recommendedName>
        <fullName evidence="7">PARP-type domain-containing protein</fullName>
    </recommendedName>
</protein>
<evidence type="ECO:0000256" key="3">
    <source>
        <dbReference type="ARBA" id="ARBA00022771"/>
    </source>
</evidence>
<dbReference type="GO" id="GO:0005634">
    <property type="term" value="C:nucleus"/>
    <property type="evidence" value="ECO:0007669"/>
    <property type="project" value="UniProtKB-SubCell"/>
</dbReference>
<comment type="subcellular location">
    <subcellularLocation>
        <location evidence="1">Nucleus</location>
    </subcellularLocation>
</comment>
<dbReference type="AlphaFoldDB" id="A0A367K314"/>
<name>A0A367K314_RHIST</name>
<sequence>MAEQKNEGIYTYCIEYAKTQTSKCDSCKAIIPNKSLRAAEIYRKSAKEKKNLAKHTWYHFKCWKLPELITKLPLHLFKGYPDLQEKDKTRVQKLIKYGTGITWKDVMNKEKAARGEEEGEEEEKPKKSKVIEDDVDMTEGLTGVQEKKEKKEKKEKVVSKKDDEKKSKTKVDKKKDDKSKINKNKKPAVKEVHKVKEISLPQEDQNELENIAKEFQALTKSQK</sequence>
<dbReference type="SUPFAM" id="SSF57716">
    <property type="entry name" value="Glucocorticoid receptor-like (DNA-binding domain)"/>
    <property type="match status" value="1"/>
</dbReference>
<dbReference type="GO" id="GO:0003677">
    <property type="term" value="F:DNA binding"/>
    <property type="evidence" value="ECO:0007669"/>
    <property type="project" value="InterPro"/>
</dbReference>
<dbReference type="PROSITE" id="PS50064">
    <property type="entry name" value="ZF_PARP_2"/>
    <property type="match status" value="1"/>
</dbReference>
<dbReference type="STRING" id="4846.A0A367K314"/>
<dbReference type="SMART" id="SM01336">
    <property type="entry name" value="zf-PARP"/>
    <property type="match status" value="1"/>
</dbReference>
<accession>A0A367K314</accession>
<keyword evidence="3" id="KW-0863">Zinc-finger</keyword>
<dbReference type="OrthoDB" id="2384641at2759"/>
<evidence type="ECO:0000313" key="9">
    <source>
        <dbReference type="Proteomes" id="UP000253551"/>
    </source>
</evidence>
<dbReference type="InterPro" id="IPR036957">
    <property type="entry name" value="Znf_PARP_sf"/>
</dbReference>
<dbReference type="Pfam" id="PF00645">
    <property type="entry name" value="zf-PARP"/>
    <property type="match status" value="1"/>
</dbReference>
<comment type="caution">
    <text evidence="8">The sequence shown here is derived from an EMBL/GenBank/DDBJ whole genome shotgun (WGS) entry which is preliminary data.</text>
</comment>
<reference evidence="8 9" key="1">
    <citation type="journal article" date="2018" name="G3 (Bethesda)">
        <title>Phylogenetic and Phylogenomic Definition of Rhizopus Species.</title>
        <authorList>
            <person name="Gryganskyi A.P."/>
            <person name="Golan J."/>
            <person name="Dolatabadi S."/>
            <person name="Mondo S."/>
            <person name="Robb S."/>
            <person name="Idnurm A."/>
            <person name="Muszewska A."/>
            <person name="Steczkiewicz K."/>
            <person name="Masonjones S."/>
            <person name="Liao H.L."/>
            <person name="Gajdeczka M.T."/>
            <person name="Anike F."/>
            <person name="Vuek A."/>
            <person name="Anishchenko I.M."/>
            <person name="Voigt K."/>
            <person name="de Hoog G.S."/>
            <person name="Smith M.E."/>
            <person name="Heitman J."/>
            <person name="Vilgalys R."/>
            <person name="Stajich J.E."/>
        </authorList>
    </citation>
    <scope>NUCLEOTIDE SEQUENCE [LARGE SCALE GENOMIC DNA]</scope>
    <source>
        <strain evidence="8 9">LSU 92-RS-03</strain>
    </source>
</reference>
<dbReference type="Proteomes" id="UP000253551">
    <property type="component" value="Unassembled WGS sequence"/>
</dbReference>
<evidence type="ECO:0000256" key="1">
    <source>
        <dbReference type="ARBA" id="ARBA00004123"/>
    </source>
</evidence>
<keyword evidence="4" id="KW-0862">Zinc</keyword>
<feature type="region of interest" description="Disordered" evidence="6">
    <location>
        <begin position="110"/>
        <end position="190"/>
    </location>
</feature>
<feature type="compositionally biased region" description="Basic and acidic residues" evidence="6">
    <location>
        <begin position="123"/>
        <end position="132"/>
    </location>
</feature>
<proteinExistence type="predicted"/>
<keyword evidence="2" id="KW-0479">Metal-binding</keyword>
<evidence type="ECO:0000256" key="2">
    <source>
        <dbReference type="ARBA" id="ARBA00022723"/>
    </source>
</evidence>
<evidence type="ECO:0000256" key="5">
    <source>
        <dbReference type="ARBA" id="ARBA00023242"/>
    </source>
</evidence>
<feature type="compositionally biased region" description="Basic and acidic residues" evidence="6">
    <location>
        <begin position="145"/>
        <end position="180"/>
    </location>
</feature>
<evidence type="ECO:0000259" key="7">
    <source>
        <dbReference type="PROSITE" id="PS50064"/>
    </source>
</evidence>
<dbReference type="EMBL" id="PJQM01002294">
    <property type="protein sequence ID" value="RCH96539.1"/>
    <property type="molecule type" value="Genomic_DNA"/>
</dbReference>
<dbReference type="InterPro" id="IPR001510">
    <property type="entry name" value="Znf_PARP"/>
</dbReference>
<keyword evidence="5" id="KW-0539">Nucleus</keyword>
<organism evidence="8 9">
    <name type="scientific">Rhizopus stolonifer</name>
    <name type="common">Rhizopus nigricans</name>
    <dbReference type="NCBI Taxonomy" id="4846"/>
    <lineage>
        <taxon>Eukaryota</taxon>
        <taxon>Fungi</taxon>
        <taxon>Fungi incertae sedis</taxon>
        <taxon>Mucoromycota</taxon>
        <taxon>Mucoromycotina</taxon>
        <taxon>Mucoromycetes</taxon>
        <taxon>Mucorales</taxon>
        <taxon>Mucorineae</taxon>
        <taxon>Rhizopodaceae</taxon>
        <taxon>Rhizopus</taxon>
    </lineage>
</organism>
<evidence type="ECO:0000256" key="4">
    <source>
        <dbReference type="ARBA" id="ARBA00022833"/>
    </source>
</evidence>
<feature type="domain" description="PARP-type" evidence="7">
    <location>
        <begin position="12"/>
        <end position="99"/>
    </location>
</feature>
<evidence type="ECO:0000256" key="6">
    <source>
        <dbReference type="SAM" id="MobiDB-lite"/>
    </source>
</evidence>